<evidence type="ECO:0000259" key="5">
    <source>
        <dbReference type="Pfam" id="PF02775"/>
    </source>
</evidence>
<dbReference type="CDD" id="cd02002">
    <property type="entry name" value="TPP_BFDC"/>
    <property type="match status" value="1"/>
</dbReference>
<evidence type="ECO:0000256" key="1">
    <source>
        <dbReference type="ARBA" id="ARBA00007812"/>
    </source>
</evidence>
<evidence type="ECO:0000256" key="3">
    <source>
        <dbReference type="RuleBase" id="RU362132"/>
    </source>
</evidence>
<protein>
    <recommendedName>
        <fullName evidence="9">Benzoylformate decarboxylase</fullName>
    </recommendedName>
</protein>
<evidence type="ECO:0000259" key="6">
    <source>
        <dbReference type="Pfam" id="PF02776"/>
    </source>
</evidence>
<dbReference type="InterPro" id="IPR029035">
    <property type="entry name" value="DHS-like_NAD/FAD-binding_dom"/>
</dbReference>
<feature type="domain" description="Thiamine pyrophosphate enzyme TPP-binding" evidence="5">
    <location>
        <begin position="406"/>
        <end position="549"/>
    </location>
</feature>
<dbReference type="PANTHER" id="PTHR18968">
    <property type="entry name" value="THIAMINE PYROPHOSPHATE ENZYMES"/>
    <property type="match status" value="1"/>
</dbReference>
<reference evidence="7 8" key="1">
    <citation type="journal article" date="2014" name="Nature">
        <title>An environmental bacterial taxon with a large and distinct metabolic repertoire.</title>
        <authorList>
            <person name="Wilson M.C."/>
            <person name="Mori T."/>
            <person name="Ruckert C."/>
            <person name="Uria A.R."/>
            <person name="Helf M.J."/>
            <person name="Takada K."/>
            <person name="Gernert C."/>
            <person name="Steffens U.A."/>
            <person name="Heycke N."/>
            <person name="Schmitt S."/>
            <person name="Rinke C."/>
            <person name="Helfrich E.J."/>
            <person name="Brachmann A.O."/>
            <person name="Gurgui C."/>
            <person name="Wakimoto T."/>
            <person name="Kracht M."/>
            <person name="Crusemann M."/>
            <person name="Hentschel U."/>
            <person name="Abe I."/>
            <person name="Matsunaga S."/>
            <person name="Kalinowski J."/>
            <person name="Takeyama H."/>
            <person name="Piel J."/>
        </authorList>
    </citation>
    <scope>NUCLEOTIDE SEQUENCE [LARGE SCALE GENOMIC DNA]</scope>
    <source>
        <strain evidence="8">TSY1</strain>
    </source>
</reference>
<evidence type="ECO:0008006" key="9">
    <source>
        <dbReference type="Google" id="ProtNLM"/>
    </source>
</evidence>
<dbReference type="GO" id="GO:0050660">
    <property type="term" value="F:flavin adenine dinucleotide binding"/>
    <property type="evidence" value="ECO:0007669"/>
    <property type="project" value="TreeGrafter"/>
</dbReference>
<dbReference type="PANTHER" id="PTHR18968:SF86">
    <property type="entry name" value="ACETOLACTATE SYNTHASE LARGE SUBUNIT ILVX-RELATED"/>
    <property type="match status" value="1"/>
</dbReference>
<comment type="caution">
    <text evidence="7">The sequence shown here is derived from an EMBL/GenBank/DDBJ whole genome shotgun (WGS) entry which is preliminary data.</text>
</comment>
<dbReference type="Pfam" id="PF00205">
    <property type="entry name" value="TPP_enzyme_M"/>
    <property type="match status" value="1"/>
</dbReference>
<dbReference type="InterPro" id="IPR029061">
    <property type="entry name" value="THDP-binding"/>
</dbReference>
<dbReference type="Gene3D" id="3.40.50.970">
    <property type="match status" value="2"/>
</dbReference>
<organism evidence="7 8">
    <name type="scientific">Entotheonella factor</name>
    <dbReference type="NCBI Taxonomy" id="1429438"/>
    <lineage>
        <taxon>Bacteria</taxon>
        <taxon>Pseudomonadati</taxon>
        <taxon>Nitrospinota/Tectimicrobiota group</taxon>
        <taxon>Candidatus Tectimicrobiota</taxon>
        <taxon>Candidatus Entotheonellia</taxon>
        <taxon>Candidatus Entotheonellales</taxon>
        <taxon>Candidatus Entotheonellaceae</taxon>
        <taxon>Candidatus Entotheonella</taxon>
    </lineage>
</organism>
<dbReference type="Gene3D" id="3.40.50.1220">
    <property type="entry name" value="TPP-binding domain"/>
    <property type="match status" value="1"/>
</dbReference>
<evidence type="ECO:0000256" key="2">
    <source>
        <dbReference type="ARBA" id="ARBA00023052"/>
    </source>
</evidence>
<keyword evidence="8" id="KW-1185">Reference proteome</keyword>
<dbReference type="Pfam" id="PF02776">
    <property type="entry name" value="TPP_enzyme_N"/>
    <property type="match status" value="1"/>
</dbReference>
<keyword evidence="2 3" id="KW-0786">Thiamine pyrophosphate</keyword>
<dbReference type="AlphaFoldDB" id="W4LRX1"/>
<dbReference type="Proteomes" id="UP000019141">
    <property type="component" value="Unassembled WGS sequence"/>
</dbReference>
<dbReference type="EMBL" id="AZHW01000310">
    <property type="protein sequence ID" value="ETX00738.1"/>
    <property type="molecule type" value="Genomic_DNA"/>
</dbReference>
<name>W4LRX1_ENTF1</name>
<feature type="domain" description="Thiamine pyrophosphate enzyme N-terminal TPP-binding" evidence="6">
    <location>
        <begin position="6"/>
        <end position="105"/>
    </location>
</feature>
<dbReference type="GO" id="GO:0030976">
    <property type="term" value="F:thiamine pyrophosphate binding"/>
    <property type="evidence" value="ECO:0007669"/>
    <property type="project" value="InterPro"/>
</dbReference>
<dbReference type="InterPro" id="IPR011766">
    <property type="entry name" value="TPP_enzyme_TPP-bd"/>
</dbReference>
<comment type="similarity">
    <text evidence="1 3">Belongs to the TPP enzyme family.</text>
</comment>
<dbReference type="InterPro" id="IPR012000">
    <property type="entry name" value="Thiamin_PyroP_enz_cen_dom"/>
</dbReference>
<accession>W4LRX1</accession>
<evidence type="ECO:0000259" key="4">
    <source>
        <dbReference type="Pfam" id="PF00205"/>
    </source>
</evidence>
<dbReference type="InterPro" id="IPR012001">
    <property type="entry name" value="Thiamin_PyroP_enz_TPP-bd_dom"/>
</dbReference>
<sequence>MGTLAGRHAFLQILQAAGVDHMFGNPGTTELPMMDVLPDYPEMNYILTLQEGVAMAAADGYAMASGKLGVVNLHVAPGLGNAMGMLYDATKTSPPLLVTAGQQDGRYAFTEPILWGDLVRMVEPMTKWAYQIERVHDLPQALRRAIKVAMTPPTGPVFLGLPMDIMMAEAELDLSPPSQVGPRIRGDLEAMQQAAALLANAQHPVIIVGDGVSKSDALDEMVAVAEILGARVVSGTLPNTTAFPTDHPLYQGPMPRSQQAVRASLQEADVVLTVGAEMFTMSLYSDIEPLPPDVAVICLDVNPWEVGKNYAIDVAILGDPKATLSEMAPMIGNLMSEASRQTATQRAETLGRAKAEARQRLRAQAIEETSKTPMSALAMNHVLATTVPEDICIVDESLTSDVALRDLLPRRHPRDYFGLKGGGIGWGLPATVGATLAKRNQPVLGLIGDGSAMYNIQALWTAARYGLRSIFVICNNGQYLILKRRLHAYDGPAAKAQEYVGIDLVNPAIQFVNLANSLGVHGVRAEGATDFQQALKDALQRPGPTLIDVAIEADFPTA</sequence>
<feature type="domain" description="Thiamine pyrophosphate enzyme central" evidence="4">
    <location>
        <begin position="192"/>
        <end position="326"/>
    </location>
</feature>
<dbReference type="SUPFAM" id="SSF52467">
    <property type="entry name" value="DHS-like NAD/FAD-binding domain"/>
    <property type="match status" value="1"/>
</dbReference>
<evidence type="ECO:0000313" key="8">
    <source>
        <dbReference type="Proteomes" id="UP000019141"/>
    </source>
</evidence>
<dbReference type="GO" id="GO:0019752">
    <property type="term" value="P:carboxylic acid metabolic process"/>
    <property type="evidence" value="ECO:0007669"/>
    <property type="project" value="UniProtKB-ARBA"/>
</dbReference>
<dbReference type="SUPFAM" id="SSF52518">
    <property type="entry name" value="Thiamin diphosphate-binding fold (THDP-binding)"/>
    <property type="match status" value="2"/>
</dbReference>
<dbReference type="HOGENOM" id="CLU_013748_3_1_7"/>
<gene>
    <name evidence="7" type="ORF">ETSY1_10095</name>
</gene>
<proteinExistence type="inferred from homology"/>
<dbReference type="GO" id="GO:0003984">
    <property type="term" value="F:acetolactate synthase activity"/>
    <property type="evidence" value="ECO:0007669"/>
    <property type="project" value="TreeGrafter"/>
</dbReference>
<dbReference type="CDD" id="cd07035">
    <property type="entry name" value="TPP_PYR_POX_like"/>
    <property type="match status" value="1"/>
</dbReference>
<evidence type="ECO:0000313" key="7">
    <source>
        <dbReference type="EMBL" id="ETX00738.1"/>
    </source>
</evidence>
<dbReference type="Pfam" id="PF02775">
    <property type="entry name" value="TPP_enzyme_C"/>
    <property type="match status" value="1"/>
</dbReference>
<dbReference type="GO" id="GO:0000287">
    <property type="term" value="F:magnesium ion binding"/>
    <property type="evidence" value="ECO:0007669"/>
    <property type="project" value="InterPro"/>
</dbReference>
<dbReference type="InterPro" id="IPR045229">
    <property type="entry name" value="TPP_enz"/>
</dbReference>